<dbReference type="Pfam" id="PF01661">
    <property type="entry name" value="Macro"/>
    <property type="match status" value="1"/>
</dbReference>
<keyword evidence="3" id="KW-1185">Reference proteome</keyword>
<dbReference type="InterPro" id="IPR002589">
    <property type="entry name" value="Macro_dom"/>
</dbReference>
<reference evidence="2" key="1">
    <citation type="submission" date="2022-03" db="EMBL/GenBank/DDBJ databases">
        <title>Fererhizobium litorale gen. nov., sp. nov., isolated from sandy sediments of the Sea of Japan seashore.</title>
        <authorList>
            <person name="Romanenko L."/>
            <person name="Kurilenko V."/>
            <person name="Otstavnykh N."/>
            <person name="Svetashev V."/>
            <person name="Tekutyeva L."/>
            <person name="Isaeva M."/>
            <person name="Mikhailov V."/>
        </authorList>
    </citation>
    <scope>NUCLEOTIDE SEQUENCE</scope>
    <source>
        <strain evidence="2">KMM 9576</strain>
    </source>
</reference>
<protein>
    <submittedName>
        <fullName evidence="2">O-acetyl-ADP-ribose deacetylase</fullName>
    </submittedName>
</protein>
<proteinExistence type="predicted"/>
<dbReference type="CDD" id="cd02908">
    <property type="entry name" value="Macro_OAADPr_deacetylase"/>
    <property type="match status" value="1"/>
</dbReference>
<feature type="domain" description="Macro" evidence="1">
    <location>
        <begin position="6"/>
        <end position="184"/>
    </location>
</feature>
<dbReference type="PANTHER" id="PTHR11106">
    <property type="entry name" value="GANGLIOSIDE INDUCED DIFFERENTIATION ASSOCIATED PROTEIN 2-RELATED"/>
    <property type="match status" value="1"/>
</dbReference>
<organism evidence="2 3">
    <name type="scientific">Ferirhizobium litorale</name>
    <dbReference type="NCBI Taxonomy" id="2927786"/>
    <lineage>
        <taxon>Bacteria</taxon>
        <taxon>Pseudomonadati</taxon>
        <taxon>Pseudomonadota</taxon>
        <taxon>Alphaproteobacteria</taxon>
        <taxon>Hyphomicrobiales</taxon>
        <taxon>Rhizobiaceae</taxon>
        <taxon>Ferirhizobium</taxon>
    </lineage>
</organism>
<dbReference type="AlphaFoldDB" id="A0AAE3QEG1"/>
<dbReference type="EMBL" id="JALDYZ010000002">
    <property type="protein sequence ID" value="MDI7921724.1"/>
    <property type="molecule type" value="Genomic_DNA"/>
</dbReference>
<dbReference type="SMART" id="SM00506">
    <property type="entry name" value="A1pp"/>
    <property type="match status" value="1"/>
</dbReference>
<sequence>MDIVTRLRTETFGPDATRFTIATGDITTLAVDAIVNAANARLVRGGGVDGAIHRAAGPELQAECLRLNGCLPGMAKVTAGYGLPARSVIHTVGPVWQGGDQGEDSTLESCYRQSLSLAAELGLKTIAFPAISTGIYGFPPDRASRIAVRASLLTGSACGLEEVIYCCFDGDTVALYDAALSEMLTSLGGNTP</sequence>
<evidence type="ECO:0000259" key="1">
    <source>
        <dbReference type="PROSITE" id="PS51154"/>
    </source>
</evidence>
<gene>
    <name evidence="2" type="ORF">MRS75_06440</name>
</gene>
<dbReference type="InterPro" id="IPR043472">
    <property type="entry name" value="Macro_dom-like"/>
</dbReference>
<dbReference type="Proteomes" id="UP001161580">
    <property type="component" value="Unassembled WGS sequence"/>
</dbReference>
<accession>A0AAE3QEG1</accession>
<comment type="caution">
    <text evidence="2">The sequence shown here is derived from an EMBL/GenBank/DDBJ whole genome shotgun (WGS) entry which is preliminary data.</text>
</comment>
<dbReference type="PANTHER" id="PTHR11106:SF27">
    <property type="entry name" value="MACRO DOMAIN-CONTAINING PROTEIN"/>
    <property type="match status" value="1"/>
</dbReference>
<evidence type="ECO:0000313" key="3">
    <source>
        <dbReference type="Proteomes" id="UP001161580"/>
    </source>
</evidence>
<dbReference type="Gene3D" id="3.40.220.10">
    <property type="entry name" value="Leucine Aminopeptidase, subunit E, domain 1"/>
    <property type="match status" value="1"/>
</dbReference>
<evidence type="ECO:0000313" key="2">
    <source>
        <dbReference type="EMBL" id="MDI7921724.1"/>
    </source>
</evidence>
<dbReference type="NCBIfam" id="NF001664">
    <property type="entry name" value="PRK00431.1-6"/>
    <property type="match status" value="1"/>
</dbReference>
<dbReference type="RefSeq" id="WP_311789143.1">
    <property type="nucleotide sequence ID" value="NZ_JALDYY010000024.1"/>
</dbReference>
<dbReference type="SUPFAM" id="SSF52949">
    <property type="entry name" value="Macro domain-like"/>
    <property type="match status" value="1"/>
</dbReference>
<dbReference type="GO" id="GO:0061463">
    <property type="term" value="F:O-acetyl-ADP-ribose deacetylase activity"/>
    <property type="evidence" value="ECO:0007669"/>
    <property type="project" value="TreeGrafter"/>
</dbReference>
<name>A0AAE3QEG1_9HYPH</name>
<dbReference type="PROSITE" id="PS51154">
    <property type="entry name" value="MACRO"/>
    <property type="match status" value="1"/>
</dbReference>